<dbReference type="PANTHER" id="PTHR34219">
    <property type="entry name" value="IRON-REGULATED INNER MEMBRANE PROTEIN-RELATED"/>
    <property type="match status" value="1"/>
</dbReference>
<dbReference type="Proteomes" id="UP000287198">
    <property type="component" value="Unassembled WGS sequence"/>
</dbReference>
<evidence type="ECO:0000256" key="1">
    <source>
        <dbReference type="SAM" id="Phobius"/>
    </source>
</evidence>
<keyword evidence="1" id="KW-0472">Membrane</keyword>
<comment type="caution">
    <text evidence="2">The sequence shown here is derived from an EMBL/GenBank/DDBJ whole genome shotgun (WGS) entry which is preliminary data.</text>
</comment>
<feature type="transmembrane region" description="Helical" evidence="1">
    <location>
        <begin position="178"/>
        <end position="201"/>
    </location>
</feature>
<dbReference type="Pfam" id="PF03929">
    <property type="entry name" value="PepSY_TM"/>
    <property type="match status" value="1"/>
</dbReference>
<gene>
    <name evidence="2" type="ORF">CWI69_07330</name>
</gene>
<dbReference type="AlphaFoldDB" id="A0A432XW14"/>
<protein>
    <submittedName>
        <fullName evidence="2">PepSY domain-containing protein</fullName>
    </submittedName>
</protein>
<proteinExistence type="predicted"/>
<dbReference type="OrthoDB" id="9776609at2"/>
<dbReference type="InterPro" id="IPR005625">
    <property type="entry name" value="PepSY-ass_TM"/>
</dbReference>
<feature type="transmembrane region" description="Helical" evidence="1">
    <location>
        <begin position="126"/>
        <end position="146"/>
    </location>
</feature>
<keyword evidence="3" id="KW-1185">Reference proteome</keyword>
<reference evidence="3" key="1">
    <citation type="journal article" date="2018" name="Front. Microbiol.">
        <title>Genome-Based Analysis Reveals the Taxonomy and Diversity of the Family Idiomarinaceae.</title>
        <authorList>
            <person name="Liu Y."/>
            <person name="Lai Q."/>
            <person name="Shao Z."/>
        </authorList>
    </citation>
    <scope>NUCLEOTIDE SEQUENCE [LARGE SCALE GENOMIC DNA]</scope>
    <source>
        <strain evidence="3">BH195</strain>
    </source>
</reference>
<accession>A0A432XW14</accession>
<sequence length="346" mass="39994">MWRHWCGRVHKWLGLTLSLWVVLVSLTGTILLYKTELLQLQYPQLRLNEIPSTAEAAQIFDRFNAGYAYLPRADKPWVEVVDGEGTTHYFDGAGTELLVRPLLDDWISWFVEFHHHLLLHDFGKDLMGIFGLLSLLLVIAGVVRWWPRNWSWRVFSVRWHGVRSRQFRATLWQLHRSIGILTIVPVLALLITGTAIMYAAAVNSGLDQLLPYKTVQPQPQLPEQNADNWQQRFVIAEQFWPAQRPRLVYLQPNADGAYRLRLQHSDEWHPNGRSYLTFAGNGPLIQADDVRNKSLGYQLSQMIYPLHVAAVGGLVWLILLVIGGVVLVLLPVTGVWFWYKRREREH</sequence>
<dbReference type="RefSeq" id="WP_126763345.1">
    <property type="nucleotide sequence ID" value="NZ_JBHLTZ010000012.1"/>
</dbReference>
<keyword evidence="1" id="KW-0812">Transmembrane</keyword>
<dbReference type="EMBL" id="PIPW01000002">
    <property type="protein sequence ID" value="RUO52843.1"/>
    <property type="molecule type" value="Genomic_DNA"/>
</dbReference>
<feature type="transmembrane region" description="Helical" evidence="1">
    <location>
        <begin position="12"/>
        <end position="33"/>
    </location>
</feature>
<name>A0A432XW14_9GAMM</name>
<evidence type="ECO:0000313" key="3">
    <source>
        <dbReference type="Proteomes" id="UP000287198"/>
    </source>
</evidence>
<feature type="transmembrane region" description="Helical" evidence="1">
    <location>
        <begin position="314"/>
        <end position="339"/>
    </location>
</feature>
<dbReference type="PANTHER" id="PTHR34219:SF3">
    <property type="entry name" value="BLL7967 PROTEIN"/>
    <property type="match status" value="1"/>
</dbReference>
<evidence type="ECO:0000313" key="2">
    <source>
        <dbReference type="EMBL" id="RUO52843.1"/>
    </source>
</evidence>
<keyword evidence="1" id="KW-1133">Transmembrane helix</keyword>
<organism evidence="2 3">
    <name type="scientific">Pseudidiomarina halophila</name>
    <dbReference type="NCBI Taxonomy" id="1449799"/>
    <lineage>
        <taxon>Bacteria</taxon>
        <taxon>Pseudomonadati</taxon>
        <taxon>Pseudomonadota</taxon>
        <taxon>Gammaproteobacteria</taxon>
        <taxon>Alteromonadales</taxon>
        <taxon>Idiomarinaceae</taxon>
        <taxon>Pseudidiomarina</taxon>
    </lineage>
</organism>